<protein>
    <recommendedName>
        <fullName evidence="5">IRG-type G domain-containing protein</fullName>
    </recommendedName>
</protein>
<dbReference type="GO" id="GO:0016020">
    <property type="term" value="C:membrane"/>
    <property type="evidence" value="ECO:0007669"/>
    <property type="project" value="InterPro"/>
</dbReference>
<dbReference type="InterPro" id="IPR007743">
    <property type="entry name" value="Immunity-related_GTPase-like"/>
</dbReference>
<evidence type="ECO:0000256" key="4">
    <source>
        <dbReference type="ARBA" id="ARBA00023134"/>
    </source>
</evidence>
<dbReference type="InterPro" id="IPR030385">
    <property type="entry name" value="G_IRG_dom"/>
</dbReference>
<evidence type="ECO:0000259" key="5">
    <source>
        <dbReference type="PROSITE" id="PS51716"/>
    </source>
</evidence>
<name>A0A8B6DJZ4_MYTGA</name>
<dbReference type="InterPro" id="IPR027417">
    <property type="entry name" value="P-loop_NTPase"/>
</dbReference>
<evidence type="ECO:0000256" key="2">
    <source>
        <dbReference type="ARBA" id="ARBA00022741"/>
    </source>
</evidence>
<keyword evidence="7" id="KW-1185">Reference proteome</keyword>
<feature type="domain" description="IRG-type G" evidence="5">
    <location>
        <begin position="27"/>
        <end position="230"/>
    </location>
</feature>
<organism evidence="6 7">
    <name type="scientific">Mytilus galloprovincialis</name>
    <name type="common">Mediterranean mussel</name>
    <dbReference type="NCBI Taxonomy" id="29158"/>
    <lineage>
        <taxon>Eukaryota</taxon>
        <taxon>Metazoa</taxon>
        <taxon>Spiralia</taxon>
        <taxon>Lophotrochozoa</taxon>
        <taxon>Mollusca</taxon>
        <taxon>Bivalvia</taxon>
        <taxon>Autobranchia</taxon>
        <taxon>Pteriomorphia</taxon>
        <taxon>Mytilida</taxon>
        <taxon>Mytiloidea</taxon>
        <taxon>Mytilidae</taxon>
        <taxon>Mytilinae</taxon>
        <taxon>Mytilus</taxon>
    </lineage>
</organism>
<sequence>MRNIAKSAGHSGVVAYIKDNMDKWKKEPVKFGIIGGTNSGKSSFVNCVRHVKEGEEGFAIVGRGDTTRVPTPYIHPKSSQIVYWDLPGVGTLDFPKNEYIEQMKIHEYDYFFVFFADVLHEDDLWVARQLIMMNKPFCLVRSKVDKDVKKGDKQGIDQNSVFVNLRTKTLKSINKHINLKAHCKLFLISCKEGVGEIDKLVKHIKENVSSIKSEAVVYTLHTLSQEVIEEKFKLLKSRVNKASLGTALISASPIPGIDIYANISILVKEIKHYINVFGLTNKQIRKVSYRDKKQLKCKELFGLCSEKKTRKIVTAMFIEKYVVLFAALSISDIFLPIVGSVISAASTATIVYKFLNEILENLHQDATFVYDLILPLPVRIIRTLRVRFENEGQEGLNKYIFDMLDRWKEETVMIGVIGEPNSGKNEFINPYYHPDNERIIFIGTDISGSKEIQIGPYDDFYVFLNGDIHTDDICILRDLTKMEKSFSVIRTRYVPPQHDPETILGTGLAWLRLDTDLELAELLVERDEEIDSVRLRKIICSQIFKDNECENDTHPNMCVLSCLHISVGEINELINHMIKNLPLPKSEAVVNALFPLSKLVIEEKFQYLKKRIVYLATAATSTTALQIPSICFPLNTHILADELKHYIKVFRFSEKSDEPHKISDRDINTLLCKELLEPGVVFSDIIHRQIKVLSSDDNIAANENIADLFYPVAGSLVSSANNAAIVYKCLTAFLEDFRHDAFVVYDHV</sequence>
<gene>
    <name evidence="6" type="ORF">MGAL_10B037002</name>
</gene>
<dbReference type="Pfam" id="PF05049">
    <property type="entry name" value="IIGP"/>
    <property type="match status" value="2"/>
</dbReference>
<comment type="similarity">
    <text evidence="1">Belongs to the TRAFAC class dynamin-like GTPase superfamily. IRG family.</text>
</comment>
<proteinExistence type="inferred from homology"/>
<dbReference type="PANTHER" id="PTHR32341">
    <property type="entry name" value="INTERFERON-INDUCIBLE GTPASE"/>
    <property type="match status" value="1"/>
</dbReference>
<evidence type="ECO:0000313" key="7">
    <source>
        <dbReference type="Proteomes" id="UP000596742"/>
    </source>
</evidence>
<dbReference type="Proteomes" id="UP000596742">
    <property type="component" value="Unassembled WGS sequence"/>
</dbReference>
<keyword evidence="2" id="KW-0547">Nucleotide-binding</keyword>
<dbReference type="AlphaFoldDB" id="A0A8B6DJZ4"/>
<accession>A0A8B6DJZ4</accession>
<dbReference type="EMBL" id="UYJE01003549">
    <property type="protein sequence ID" value="VDI20239.1"/>
    <property type="molecule type" value="Genomic_DNA"/>
</dbReference>
<keyword evidence="4" id="KW-0342">GTP-binding</keyword>
<dbReference type="InterPro" id="IPR051515">
    <property type="entry name" value="IRG"/>
</dbReference>
<dbReference type="SUPFAM" id="SSF52540">
    <property type="entry name" value="P-loop containing nucleoside triphosphate hydrolases"/>
    <property type="match status" value="1"/>
</dbReference>
<evidence type="ECO:0000313" key="6">
    <source>
        <dbReference type="EMBL" id="VDI20239.1"/>
    </source>
</evidence>
<dbReference type="Gene3D" id="3.40.50.300">
    <property type="entry name" value="P-loop containing nucleotide triphosphate hydrolases"/>
    <property type="match status" value="1"/>
</dbReference>
<dbReference type="GO" id="GO:0005525">
    <property type="term" value="F:GTP binding"/>
    <property type="evidence" value="ECO:0007669"/>
    <property type="project" value="UniProtKB-KW"/>
</dbReference>
<dbReference type="PANTHER" id="PTHR32341:SF10">
    <property type="entry name" value="INTERFERON-INDUCIBLE GTPASE 5"/>
    <property type="match status" value="1"/>
</dbReference>
<dbReference type="PROSITE" id="PS51716">
    <property type="entry name" value="G_IRG"/>
    <property type="match status" value="1"/>
</dbReference>
<evidence type="ECO:0000256" key="1">
    <source>
        <dbReference type="ARBA" id="ARBA00005429"/>
    </source>
</evidence>
<evidence type="ECO:0000256" key="3">
    <source>
        <dbReference type="ARBA" id="ARBA00022801"/>
    </source>
</evidence>
<dbReference type="GO" id="GO:0016787">
    <property type="term" value="F:hydrolase activity"/>
    <property type="evidence" value="ECO:0007669"/>
    <property type="project" value="UniProtKB-KW"/>
</dbReference>
<dbReference type="OrthoDB" id="10393071at2759"/>
<comment type="caution">
    <text evidence="6">The sequence shown here is derived from an EMBL/GenBank/DDBJ whole genome shotgun (WGS) entry which is preliminary data.</text>
</comment>
<reference evidence="6" key="1">
    <citation type="submission" date="2018-11" db="EMBL/GenBank/DDBJ databases">
        <authorList>
            <person name="Alioto T."/>
            <person name="Alioto T."/>
        </authorList>
    </citation>
    <scope>NUCLEOTIDE SEQUENCE</scope>
</reference>
<keyword evidence="3" id="KW-0378">Hydrolase</keyword>